<dbReference type="InterPro" id="IPR000515">
    <property type="entry name" value="MetI-like"/>
</dbReference>
<dbReference type="EMBL" id="FQZS01000012">
    <property type="protein sequence ID" value="SHI96072.1"/>
    <property type="molecule type" value="Genomic_DNA"/>
</dbReference>
<evidence type="ECO:0000256" key="8">
    <source>
        <dbReference type="RuleBase" id="RU363032"/>
    </source>
</evidence>
<evidence type="ECO:0000256" key="5">
    <source>
        <dbReference type="ARBA" id="ARBA00022692"/>
    </source>
</evidence>
<dbReference type="STRING" id="1122184.SAMN02745176_01920"/>
<evidence type="ECO:0000259" key="9">
    <source>
        <dbReference type="PROSITE" id="PS50928"/>
    </source>
</evidence>
<feature type="transmembrane region" description="Helical" evidence="8">
    <location>
        <begin position="12"/>
        <end position="31"/>
    </location>
</feature>
<feature type="transmembrane region" description="Helical" evidence="8">
    <location>
        <begin position="93"/>
        <end position="114"/>
    </location>
</feature>
<evidence type="ECO:0000313" key="11">
    <source>
        <dbReference type="Proteomes" id="UP000184442"/>
    </source>
</evidence>
<keyword evidence="3 8" id="KW-0813">Transport</keyword>
<comment type="subcellular location">
    <subcellularLocation>
        <location evidence="1 8">Cell membrane</location>
        <topology evidence="1 8">Multi-pass membrane protein</topology>
    </subcellularLocation>
</comment>
<comment type="similarity">
    <text evidence="2">Belongs to the binding-protein-dependent transport system permease family. CysTW subfamily.</text>
</comment>
<keyword evidence="11" id="KW-1185">Reference proteome</keyword>
<dbReference type="InterPro" id="IPR035906">
    <property type="entry name" value="MetI-like_sf"/>
</dbReference>
<evidence type="ECO:0000256" key="1">
    <source>
        <dbReference type="ARBA" id="ARBA00004651"/>
    </source>
</evidence>
<evidence type="ECO:0000256" key="2">
    <source>
        <dbReference type="ARBA" id="ARBA00007069"/>
    </source>
</evidence>
<dbReference type="PANTHER" id="PTHR42929">
    <property type="entry name" value="INNER MEMBRANE ABC TRANSPORTER PERMEASE PROTEIN YDCU-RELATED-RELATED"/>
    <property type="match status" value="1"/>
</dbReference>
<dbReference type="Pfam" id="PF00528">
    <property type="entry name" value="BPD_transp_1"/>
    <property type="match status" value="1"/>
</dbReference>
<proteinExistence type="inferred from homology"/>
<dbReference type="OrthoDB" id="9807047at2"/>
<feature type="transmembrane region" description="Helical" evidence="8">
    <location>
        <begin position="246"/>
        <end position="269"/>
    </location>
</feature>
<dbReference type="CDD" id="cd06261">
    <property type="entry name" value="TM_PBP2"/>
    <property type="match status" value="1"/>
</dbReference>
<feature type="transmembrane region" description="Helical" evidence="8">
    <location>
        <begin position="62"/>
        <end position="81"/>
    </location>
</feature>
<protein>
    <submittedName>
        <fullName evidence="10">Spermidine/putrescine transport system permease protein</fullName>
    </submittedName>
</protein>
<keyword evidence="4" id="KW-1003">Cell membrane</keyword>
<name>A0A1M6FEJ9_9FIRM</name>
<reference evidence="10 11" key="1">
    <citation type="submission" date="2016-11" db="EMBL/GenBank/DDBJ databases">
        <authorList>
            <person name="Jaros S."/>
            <person name="Januszkiewicz K."/>
            <person name="Wedrychowicz H."/>
        </authorList>
    </citation>
    <scope>NUCLEOTIDE SEQUENCE [LARGE SCALE GENOMIC DNA]</scope>
    <source>
        <strain evidence="10 11">DSM 19022</strain>
    </source>
</reference>
<feature type="domain" description="ABC transmembrane type-1" evidence="9">
    <location>
        <begin position="58"/>
        <end position="263"/>
    </location>
</feature>
<dbReference type="PANTHER" id="PTHR42929:SF1">
    <property type="entry name" value="INNER MEMBRANE ABC TRANSPORTER PERMEASE PROTEIN YDCU-RELATED"/>
    <property type="match status" value="1"/>
</dbReference>
<feature type="transmembrane region" description="Helical" evidence="8">
    <location>
        <begin position="200"/>
        <end position="217"/>
    </location>
</feature>
<keyword evidence="6 8" id="KW-1133">Transmembrane helix</keyword>
<evidence type="ECO:0000256" key="7">
    <source>
        <dbReference type="ARBA" id="ARBA00023136"/>
    </source>
</evidence>
<sequence>MKKKVLLMSPAMFILFAFAIVPLFIMLYYSFLSDSAVAKFTLENYINFFSKGFYLKLTWKTIKMSIIVTLICIVIAYPMAYIMAKVIEKGKNLILLLIIIPFWTSQLVRAYSWLVFLRDGGVLAQFLNKIGLIATTDMGILFTSKAAIIALVHIFFPYMVITIYMALEKLDNSVIEASKSLGAKPIETFRRIILPLSRPGIITGAILVFVPCLGSFVEPRILGGVNGSVIGTVIEDQFFEIFGWNFGSAIAFILLAMVLLSMGGMSLLLNKEK</sequence>
<dbReference type="AlphaFoldDB" id="A0A1M6FEJ9"/>
<keyword evidence="7 8" id="KW-0472">Membrane</keyword>
<dbReference type="SUPFAM" id="SSF161098">
    <property type="entry name" value="MetI-like"/>
    <property type="match status" value="1"/>
</dbReference>
<dbReference type="GO" id="GO:0055085">
    <property type="term" value="P:transmembrane transport"/>
    <property type="evidence" value="ECO:0007669"/>
    <property type="project" value="InterPro"/>
</dbReference>
<dbReference type="PROSITE" id="PS50928">
    <property type="entry name" value="ABC_TM1"/>
    <property type="match status" value="1"/>
</dbReference>
<accession>A0A1M6FEJ9</accession>
<evidence type="ECO:0000256" key="4">
    <source>
        <dbReference type="ARBA" id="ARBA00022475"/>
    </source>
</evidence>
<evidence type="ECO:0000256" key="6">
    <source>
        <dbReference type="ARBA" id="ARBA00022989"/>
    </source>
</evidence>
<dbReference type="Proteomes" id="UP000184442">
    <property type="component" value="Unassembled WGS sequence"/>
</dbReference>
<evidence type="ECO:0000313" key="10">
    <source>
        <dbReference type="EMBL" id="SHI96072.1"/>
    </source>
</evidence>
<dbReference type="Gene3D" id="1.10.3720.10">
    <property type="entry name" value="MetI-like"/>
    <property type="match status" value="1"/>
</dbReference>
<dbReference type="GO" id="GO:0005886">
    <property type="term" value="C:plasma membrane"/>
    <property type="evidence" value="ECO:0007669"/>
    <property type="project" value="UniProtKB-SubCell"/>
</dbReference>
<keyword evidence="5 8" id="KW-0812">Transmembrane</keyword>
<feature type="transmembrane region" description="Helical" evidence="8">
    <location>
        <begin position="146"/>
        <end position="167"/>
    </location>
</feature>
<organism evidence="10 11">
    <name type="scientific">Lutispora thermophila DSM 19022</name>
    <dbReference type="NCBI Taxonomy" id="1122184"/>
    <lineage>
        <taxon>Bacteria</taxon>
        <taxon>Bacillati</taxon>
        <taxon>Bacillota</taxon>
        <taxon>Clostridia</taxon>
        <taxon>Lutisporales</taxon>
        <taxon>Lutisporaceae</taxon>
        <taxon>Lutispora</taxon>
    </lineage>
</organism>
<dbReference type="RefSeq" id="WP_073025989.1">
    <property type="nucleotide sequence ID" value="NZ_FQZS01000012.1"/>
</dbReference>
<evidence type="ECO:0000256" key="3">
    <source>
        <dbReference type="ARBA" id="ARBA00022448"/>
    </source>
</evidence>
<gene>
    <name evidence="10" type="ORF">SAMN02745176_01920</name>
</gene>